<accession>A0A292PZ63</accession>
<dbReference type="Proteomes" id="UP001412239">
    <property type="component" value="Unassembled WGS sequence"/>
</dbReference>
<proteinExistence type="predicted"/>
<organism evidence="1 2">
    <name type="scientific">Tuber aestivum</name>
    <name type="common">summer truffle</name>
    <dbReference type="NCBI Taxonomy" id="59557"/>
    <lineage>
        <taxon>Eukaryota</taxon>
        <taxon>Fungi</taxon>
        <taxon>Dikarya</taxon>
        <taxon>Ascomycota</taxon>
        <taxon>Pezizomycotina</taxon>
        <taxon>Pezizomycetes</taxon>
        <taxon>Pezizales</taxon>
        <taxon>Tuberaceae</taxon>
        <taxon>Tuber</taxon>
    </lineage>
</organism>
<reference evidence="1" key="1">
    <citation type="submission" date="2015-10" db="EMBL/GenBank/DDBJ databases">
        <authorList>
            <person name="Regsiter A."/>
            <person name="william w."/>
        </authorList>
    </citation>
    <scope>NUCLEOTIDE SEQUENCE</scope>
    <source>
        <strain evidence="1">Montdore</strain>
    </source>
</reference>
<dbReference type="EMBL" id="LN891013">
    <property type="protein sequence ID" value="CUS11687.1"/>
    <property type="molecule type" value="Genomic_DNA"/>
</dbReference>
<dbReference type="AlphaFoldDB" id="A0A292PZ63"/>
<protein>
    <submittedName>
        <fullName evidence="1">Uncharacterized protein</fullName>
    </submittedName>
</protein>
<evidence type="ECO:0000313" key="1">
    <source>
        <dbReference type="EMBL" id="CUS11687.1"/>
    </source>
</evidence>
<keyword evidence="2" id="KW-1185">Reference proteome</keyword>
<gene>
    <name evidence="1" type="ORF">GSTUAT00004142001</name>
</gene>
<name>A0A292PZ63_9PEZI</name>
<evidence type="ECO:0000313" key="2">
    <source>
        <dbReference type="Proteomes" id="UP001412239"/>
    </source>
</evidence>
<sequence>MAGDLPVSDLTADLRGPAVERRRGKERRIKYRNTNMALLGQPKTFSWLNDTKPAPVWNDRNNTNNPSRFQMPRPDLRNCHCHECRSWCGKAQNKKKANERLDWDDEICTARQYPLSPSAEEREYLWGDSSSDSDSMEGVAYSYDKLGPSAGTDTWSYALTEAVKKFESKELATLIKNEYEIVDPSDSDEDFELI</sequence>